<dbReference type="RefSeq" id="WP_418159350.1">
    <property type="nucleotide sequence ID" value="NZ_JBBLZC010000008.1"/>
</dbReference>
<reference evidence="1 2" key="1">
    <citation type="submission" date="2024-01" db="EMBL/GenBank/DDBJ databases">
        <title>Multi-omics insights into the function and evolution of sodium benzoate biodegradation pathways in Benzoatithermus flavus gen. nov., sp. nov. from hot spring.</title>
        <authorList>
            <person name="Hu C.-J."/>
            <person name="Li W.-J."/>
        </authorList>
    </citation>
    <scope>NUCLEOTIDE SEQUENCE [LARGE SCALE GENOMIC DNA]</scope>
    <source>
        <strain evidence="1 2">SYSU G07066</strain>
    </source>
</reference>
<gene>
    <name evidence="1" type="ORF">U1T56_10090</name>
</gene>
<sequence length="59" mass="6297">MKAFLAGAVLAVLLAVGSSYVLENYFSRSAVEAFSAPSARVVEPVTSGELEELPDRPRQ</sequence>
<name>A0ABU8XQQ8_9PROT</name>
<protein>
    <submittedName>
        <fullName evidence="1">Uncharacterized protein</fullName>
    </submittedName>
</protein>
<comment type="caution">
    <text evidence="1">The sequence shown here is derived from an EMBL/GenBank/DDBJ whole genome shotgun (WGS) entry which is preliminary data.</text>
</comment>
<evidence type="ECO:0000313" key="2">
    <source>
        <dbReference type="Proteomes" id="UP001375743"/>
    </source>
</evidence>
<organism evidence="1 2">
    <name type="scientific">Benzoatithermus flavus</name>
    <dbReference type="NCBI Taxonomy" id="3108223"/>
    <lineage>
        <taxon>Bacteria</taxon>
        <taxon>Pseudomonadati</taxon>
        <taxon>Pseudomonadota</taxon>
        <taxon>Alphaproteobacteria</taxon>
        <taxon>Geminicoccales</taxon>
        <taxon>Geminicoccaceae</taxon>
        <taxon>Benzoatithermus</taxon>
    </lineage>
</organism>
<dbReference type="EMBL" id="JBBLZC010000008">
    <property type="protein sequence ID" value="MEK0083502.1"/>
    <property type="molecule type" value="Genomic_DNA"/>
</dbReference>
<dbReference type="Proteomes" id="UP001375743">
    <property type="component" value="Unassembled WGS sequence"/>
</dbReference>
<accession>A0ABU8XQQ8</accession>
<proteinExistence type="predicted"/>
<keyword evidence="2" id="KW-1185">Reference proteome</keyword>
<evidence type="ECO:0000313" key="1">
    <source>
        <dbReference type="EMBL" id="MEK0083502.1"/>
    </source>
</evidence>